<dbReference type="HOGENOM" id="CLU_1385334_0_0_1"/>
<dbReference type="AlphaFoldDB" id="E3LWL8"/>
<proteinExistence type="predicted"/>
<reference evidence="1" key="1">
    <citation type="submission" date="2007-07" db="EMBL/GenBank/DDBJ databases">
        <title>PCAP assembly of the Caenorhabditis remanei genome.</title>
        <authorList>
            <consortium name="The Caenorhabditis remanei Sequencing Consortium"/>
            <person name="Wilson R.K."/>
        </authorList>
    </citation>
    <scope>NUCLEOTIDE SEQUENCE [LARGE SCALE GENOMIC DNA]</scope>
    <source>
        <strain evidence="1">PB4641</strain>
    </source>
</reference>
<dbReference type="EMBL" id="DS268417">
    <property type="protein sequence ID" value="EFO83363.1"/>
    <property type="molecule type" value="Genomic_DNA"/>
</dbReference>
<keyword evidence="2" id="KW-1185">Reference proteome</keyword>
<protein>
    <submittedName>
        <fullName evidence="1">Uncharacterized protein</fullName>
    </submittedName>
</protein>
<evidence type="ECO:0000313" key="1">
    <source>
        <dbReference type="EMBL" id="EFO83363.1"/>
    </source>
</evidence>
<organism evidence="2">
    <name type="scientific">Caenorhabditis remanei</name>
    <name type="common">Caenorhabditis vulgaris</name>
    <dbReference type="NCBI Taxonomy" id="31234"/>
    <lineage>
        <taxon>Eukaryota</taxon>
        <taxon>Metazoa</taxon>
        <taxon>Ecdysozoa</taxon>
        <taxon>Nematoda</taxon>
        <taxon>Chromadorea</taxon>
        <taxon>Rhabditida</taxon>
        <taxon>Rhabditina</taxon>
        <taxon>Rhabditomorpha</taxon>
        <taxon>Rhabditoidea</taxon>
        <taxon>Rhabditidae</taxon>
        <taxon>Peloderinae</taxon>
        <taxon>Caenorhabditis</taxon>
    </lineage>
</organism>
<name>E3LWL8_CAERE</name>
<dbReference type="Proteomes" id="UP000008281">
    <property type="component" value="Unassembled WGS sequence"/>
</dbReference>
<gene>
    <name evidence="1" type="ORF">CRE_02906</name>
</gene>
<sequence length="197" mass="21393">MTTSVDGGKRSINGAPEDHGAVLKPGIYSSGNEAVKSENIMVGSNAISISLDLASNVEDVTMVADGIALELAIVANETVIGKNGNGTMVSSGNVSSSSRENQAMRGASPPFRSVHQLEMVRNHLSYKTQKKTCAEVRGKSSETETHLVWQPRRTIQIVTTLPETEEDENVHLAENNDCDRFTNLIARKQKANNEDYY</sequence>
<dbReference type="InParanoid" id="E3LWL8"/>
<evidence type="ECO:0000313" key="2">
    <source>
        <dbReference type="Proteomes" id="UP000008281"/>
    </source>
</evidence>
<accession>E3LWL8</accession>